<dbReference type="AlphaFoldDB" id="A0A9D4RBT5"/>
<evidence type="ECO:0000313" key="1">
    <source>
        <dbReference type="EMBL" id="KAH3860565.1"/>
    </source>
</evidence>
<keyword evidence="2" id="KW-1185">Reference proteome</keyword>
<sequence>MLETQVNKMPRILKSPQNVGETRLSVAKNLAEEVSEEDVSSSRRSARAVVPNSRCKDIVDLTTTAVGKQMPGIEIKVETIYYDRRVWSNMSQYIIYIILSRTKTLL</sequence>
<dbReference type="EMBL" id="JAIWYP010000002">
    <property type="protein sequence ID" value="KAH3860565.1"/>
    <property type="molecule type" value="Genomic_DNA"/>
</dbReference>
<protein>
    <submittedName>
        <fullName evidence="1">Uncharacterized protein</fullName>
    </submittedName>
</protein>
<organism evidence="1 2">
    <name type="scientific">Dreissena polymorpha</name>
    <name type="common">Zebra mussel</name>
    <name type="synonym">Mytilus polymorpha</name>
    <dbReference type="NCBI Taxonomy" id="45954"/>
    <lineage>
        <taxon>Eukaryota</taxon>
        <taxon>Metazoa</taxon>
        <taxon>Spiralia</taxon>
        <taxon>Lophotrochozoa</taxon>
        <taxon>Mollusca</taxon>
        <taxon>Bivalvia</taxon>
        <taxon>Autobranchia</taxon>
        <taxon>Heteroconchia</taxon>
        <taxon>Euheterodonta</taxon>
        <taxon>Imparidentia</taxon>
        <taxon>Neoheterodontei</taxon>
        <taxon>Myida</taxon>
        <taxon>Dreissenoidea</taxon>
        <taxon>Dreissenidae</taxon>
        <taxon>Dreissena</taxon>
    </lineage>
</organism>
<proteinExistence type="predicted"/>
<gene>
    <name evidence="1" type="ORF">DPMN_023468</name>
</gene>
<dbReference type="Proteomes" id="UP000828390">
    <property type="component" value="Unassembled WGS sequence"/>
</dbReference>
<accession>A0A9D4RBT5</accession>
<reference evidence="1" key="2">
    <citation type="submission" date="2020-11" db="EMBL/GenBank/DDBJ databases">
        <authorList>
            <person name="McCartney M.A."/>
            <person name="Auch B."/>
            <person name="Kono T."/>
            <person name="Mallez S."/>
            <person name="Becker A."/>
            <person name="Gohl D.M."/>
            <person name="Silverstein K.A.T."/>
            <person name="Koren S."/>
            <person name="Bechman K.B."/>
            <person name="Herman A."/>
            <person name="Abrahante J.E."/>
            <person name="Garbe J."/>
        </authorList>
    </citation>
    <scope>NUCLEOTIDE SEQUENCE</scope>
    <source>
        <strain evidence="1">Duluth1</strain>
        <tissue evidence="1">Whole animal</tissue>
    </source>
</reference>
<comment type="caution">
    <text evidence="1">The sequence shown here is derived from an EMBL/GenBank/DDBJ whole genome shotgun (WGS) entry which is preliminary data.</text>
</comment>
<name>A0A9D4RBT5_DREPO</name>
<evidence type="ECO:0000313" key="2">
    <source>
        <dbReference type="Proteomes" id="UP000828390"/>
    </source>
</evidence>
<reference evidence="1" key="1">
    <citation type="journal article" date="2019" name="bioRxiv">
        <title>The Genome of the Zebra Mussel, Dreissena polymorpha: A Resource for Invasive Species Research.</title>
        <authorList>
            <person name="McCartney M.A."/>
            <person name="Auch B."/>
            <person name="Kono T."/>
            <person name="Mallez S."/>
            <person name="Zhang Y."/>
            <person name="Obille A."/>
            <person name="Becker A."/>
            <person name="Abrahante J.E."/>
            <person name="Garbe J."/>
            <person name="Badalamenti J.P."/>
            <person name="Herman A."/>
            <person name="Mangelson H."/>
            <person name="Liachko I."/>
            <person name="Sullivan S."/>
            <person name="Sone E.D."/>
            <person name="Koren S."/>
            <person name="Silverstein K.A.T."/>
            <person name="Beckman K.B."/>
            <person name="Gohl D.M."/>
        </authorList>
    </citation>
    <scope>NUCLEOTIDE SEQUENCE</scope>
    <source>
        <strain evidence="1">Duluth1</strain>
        <tissue evidence="1">Whole animal</tissue>
    </source>
</reference>